<keyword evidence="4" id="KW-1185">Reference proteome</keyword>
<dbReference type="InterPro" id="IPR011051">
    <property type="entry name" value="RmlC_Cupin_sf"/>
</dbReference>
<dbReference type="SUPFAM" id="SSF51182">
    <property type="entry name" value="RmlC-like cupins"/>
    <property type="match status" value="1"/>
</dbReference>
<evidence type="ECO:0000259" key="2">
    <source>
        <dbReference type="PROSITE" id="PS50943"/>
    </source>
</evidence>
<sequence>MPGQAIALKRKKAPVAHEKVSKAASKTSGPELSDVGSQHLDIGYRLKELRTAHRLSIRGLAEAAGLTHSTIAQIEANKVSPSISSMKRILNVLNVPLSEFFAEAETKSEEKIFFAAKELVELADGKKLSYRQVGSNLKGKAIMMLHERYAPGADTGETYSHEAEECGVVVTGKLMIVVGSREHCLKKGEAYYFDSRQPHRMYNPFDEECEVISAVSPPTF</sequence>
<dbReference type="PROSITE" id="PS50943">
    <property type="entry name" value="HTH_CROC1"/>
    <property type="match status" value="1"/>
</dbReference>
<dbReference type="CDD" id="cd00093">
    <property type="entry name" value="HTH_XRE"/>
    <property type="match status" value="1"/>
</dbReference>
<feature type="domain" description="HTH cro/C1-type" evidence="2">
    <location>
        <begin position="46"/>
        <end position="100"/>
    </location>
</feature>
<dbReference type="PANTHER" id="PTHR46797:SF11">
    <property type="entry name" value="HTH-TYPE TRANSCRIPTIONAL REGULATOR PUUR"/>
    <property type="match status" value="1"/>
</dbReference>
<dbReference type="InterPro" id="IPR050807">
    <property type="entry name" value="TransReg_Diox_bact_type"/>
</dbReference>
<gene>
    <name evidence="3" type="primary">puuR_1</name>
    <name evidence="3" type="ORF">LMG28688_01410</name>
</gene>
<dbReference type="RefSeq" id="WP_115783720.1">
    <property type="nucleotide sequence ID" value="NZ_CADIKL010000005.1"/>
</dbReference>
<dbReference type="InterPro" id="IPR013096">
    <property type="entry name" value="Cupin_2"/>
</dbReference>
<dbReference type="InterPro" id="IPR001387">
    <property type="entry name" value="Cro/C1-type_HTH"/>
</dbReference>
<accession>A0A6J5FNM0</accession>
<dbReference type="AlphaFoldDB" id="A0A6J5FNM0"/>
<dbReference type="GO" id="GO:0003700">
    <property type="term" value="F:DNA-binding transcription factor activity"/>
    <property type="evidence" value="ECO:0007669"/>
    <property type="project" value="TreeGrafter"/>
</dbReference>
<dbReference type="GO" id="GO:0003677">
    <property type="term" value="F:DNA binding"/>
    <property type="evidence" value="ECO:0007669"/>
    <property type="project" value="UniProtKB-KW"/>
</dbReference>
<dbReference type="InterPro" id="IPR014710">
    <property type="entry name" value="RmlC-like_jellyroll"/>
</dbReference>
<name>A0A6J5FNM0_9BURK</name>
<dbReference type="SUPFAM" id="SSF47413">
    <property type="entry name" value="lambda repressor-like DNA-binding domains"/>
    <property type="match status" value="1"/>
</dbReference>
<dbReference type="EMBL" id="CADIKL010000005">
    <property type="protein sequence ID" value="CAB3782026.1"/>
    <property type="molecule type" value="Genomic_DNA"/>
</dbReference>
<dbReference type="CDD" id="cd02209">
    <property type="entry name" value="cupin_XRE_C"/>
    <property type="match status" value="1"/>
</dbReference>
<keyword evidence="1" id="KW-0238">DNA-binding</keyword>
<organism evidence="3 4">
    <name type="scientific">Paraburkholderia caffeinitolerans</name>
    <dbReference type="NCBI Taxonomy" id="1723730"/>
    <lineage>
        <taxon>Bacteria</taxon>
        <taxon>Pseudomonadati</taxon>
        <taxon>Pseudomonadota</taxon>
        <taxon>Betaproteobacteria</taxon>
        <taxon>Burkholderiales</taxon>
        <taxon>Burkholderiaceae</taxon>
        <taxon>Paraburkholderia</taxon>
    </lineage>
</organism>
<dbReference type="InterPro" id="IPR010982">
    <property type="entry name" value="Lambda_DNA-bd_dom_sf"/>
</dbReference>
<proteinExistence type="predicted"/>
<dbReference type="GO" id="GO:0005829">
    <property type="term" value="C:cytosol"/>
    <property type="evidence" value="ECO:0007669"/>
    <property type="project" value="TreeGrafter"/>
</dbReference>
<dbReference type="Gene3D" id="2.60.120.10">
    <property type="entry name" value="Jelly Rolls"/>
    <property type="match status" value="1"/>
</dbReference>
<dbReference type="Proteomes" id="UP000494119">
    <property type="component" value="Unassembled WGS sequence"/>
</dbReference>
<evidence type="ECO:0000313" key="3">
    <source>
        <dbReference type="EMBL" id="CAB3782026.1"/>
    </source>
</evidence>
<evidence type="ECO:0000313" key="4">
    <source>
        <dbReference type="Proteomes" id="UP000494119"/>
    </source>
</evidence>
<evidence type="ECO:0000256" key="1">
    <source>
        <dbReference type="ARBA" id="ARBA00023125"/>
    </source>
</evidence>
<protein>
    <submittedName>
        <fullName evidence="3">HTH-type transcriptional regulator PuuR</fullName>
    </submittedName>
</protein>
<reference evidence="3 4" key="1">
    <citation type="submission" date="2020-04" db="EMBL/GenBank/DDBJ databases">
        <authorList>
            <person name="De Canck E."/>
        </authorList>
    </citation>
    <scope>NUCLEOTIDE SEQUENCE [LARGE SCALE GENOMIC DNA]</scope>
    <source>
        <strain evidence="3 4">LMG 28688</strain>
    </source>
</reference>
<dbReference type="PANTHER" id="PTHR46797">
    <property type="entry name" value="HTH-TYPE TRANSCRIPTIONAL REGULATOR"/>
    <property type="match status" value="1"/>
</dbReference>
<dbReference type="Gene3D" id="1.10.260.40">
    <property type="entry name" value="lambda repressor-like DNA-binding domains"/>
    <property type="match status" value="1"/>
</dbReference>
<dbReference type="Pfam" id="PF07883">
    <property type="entry name" value="Cupin_2"/>
    <property type="match status" value="1"/>
</dbReference>
<dbReference type="SMART" id="SM00530">
    <property type="entry name" value="HTH_XRE"/>
    <property type="match status" value="1"/>
</dbReference>
<dbReference type="Pfam" id="PF01381">
    <property type="entry name" value="HTH_3"/>
    <property type="match status" value="1"/>
</dbReference>